<reference evidence="1 2" key="1">
    <citation type="journal article" date="2019" name="Microorganisms">
        <title>Characteristics of Carbapenem-Resistant and Colistin-Resistant Escherichia coli Co-Producing NDM-1 and MCR-1 from Pig Farms in China.</title>
        <authorList>
            <person name="Peng Z."/>
            <person name="Li X."/>
            <person name="Hu Z."/>
            <person name="Li Z."/>
            <person name="Lv Y."/>
            <person name="Lei M."/>
            <person name="Wu B."/>
            <person name="Chen H."/>
            <person name="Wang X."/>
        </authorList>
    </citation>
    <scope>NUCLEOTIDE SEQUENCE [LARGE SCALE GENOMIC DNA]</scope>
    <source>
        <strain evidence="1 2">RXD010</strain>
    </source>
</reference>
<protein>
    <submittedName>
        <fullName evidence="1">Phage tail protein</fullName>
    </submittedName>
</protein>
<gene>
    <name evidence="1" type="ORF">E4K51_07605</name>
</gene>
<organism evidence="1 2">
    <name type="scientific">Escherichia coli</name>
    <dbReference type="NCBI Taxonomy" id="562"/>
    <lineage>
        <taxon>Bacteria</taxon>
        <taxon>Pseudomonadati</taxon>
        <taxon>Pseudomonadota</taxon>
        <taxon>Gammaproteobacteria</taxon>
        <taxon>Enterobacterales</taxon>
        <taxon>Enterobacteriaceae</taxon>
        <taxon>Escherichia</taxon>
    </lineage>
</organism>
<comment type="caution">
    <text evidence="1">The sequence shown here is derived from an EMBL/GenBank/DDBJ whole genome shotgun (WGS) entry which is preliminary data.</text>
</comment>
<dbReference type="InterPro" id="IPR032495">
    <property type="entry name" value="Phage_TTP_11"/>
</dbReference>
<proteinExistence type="predicted"/>
<dbReference type="Gene3D" id="4.10.410.40">
    <property type="match status" value="1"/>
</dbReference>
<dbReference type="RefSeq" id="WP_017880225.1">
    <property type="nucleotide sequence ID" value="NZ_BNGA01000001.1"/>
</dbReference>
<dbReference type="AlphaFoldDB" id="A0A1X9TNX8"/>
<sequence length="163" mass="17101">MSVLTQGTQFFVLKSGVVSEVECITSFNPGGNPADQIEDTCLSERDSRTYKKGLKTPAAATVGLNADPTNASHIMLHGLAEANDQTPLTFAVGWSDGTSIPTAAAPGAEDAVDGLVLPSDRTWFIFQGYVSDFPFDFQGNAVVTTSATIQRSGSSVWVPKAAA</sequence>
<dbReference type="EMBL" id="SQQU01000008">
    <property type="protein sequence ID" value="MQS30046.1"/>
    <property type="molecule type" value="Genomic_DNA"/>
</dbReference>
<accession>A0A1X9TNX8</accession>
<dbReference type="Proteomes" id="UP000460351">
    <property type="component" value="Unassembled WGS sequence"/>
</dbReference>
<name>A0A1X9TNX8_ECOLX</name>
<evidence type="ECO:0000313" key="2">
    <source>
        <dbReference type="Proteomes" id="UP000460351"/>
    </source>
</evidence>
<dbReference type="Pfam" id="PF16460">
    <property type="entry name" value="Phage_TTP_11"/>
    <property type="match status" value="1"/>
</dbReference>
<evidence type="ECO:0000313" key="1">
    <source>
        <dbReference type="EMBL" id="MQS30046.1"/>
    </source>
</evidence>